<feature type="region of interest" description="Disordered" evidence="1">
    <location>
        <begin position="1369"/>
        <end position="1408"/>
    </location>
</feature>
<feature type="compositionally biased region" description="Low complexity" evidence="1">
    <location>
        <begin position="1232"/>
        <end position="1247"/>
    </location>
</feature>
<keyword evidence="2" id="KW-0812">Transmembrane</keyword>
<gene>
    <name evidence="3" type="ORF">HPB52_010646</name>
</gene>
<sequence>MRCVDFLCYCPLPFELRGNGDCLAPKPNLGKLIAAVTPTTLLFIVVAGIGGAFIFRRLFPGDDKKTPTAIASRRPDQKYMTSSYTARSKVPTTSISVRSGPLKSLRPKKPNSTASNNRTNAPSPTFPSTRLLRVPPDQLRPDAFSPGPTSTTTAMRMSSFTPPVPFAKSSQMLDKSSARSTAQPQPSRLSTTQLMNKILSSSADSSDEDNIVVRVFEDYTSASQSKSSRSPQRTSLPFTAAVMQPREVLPFRNSDGSSLPIEWGTSSDRDRQGSLAVTTGGKQGVSKKGLEDDDPSGKLLFSSFRQSKNVTFLDDVSPVSGAGRLQMDEGETPGQLTAKRSMTFPEQDRSMKTGSLKAETRWLCQNGLVPDTAADGTSSGHQRPRKSEPAYPEEAHTTAGVKSDEGDNRVEHRRGQLLSRGERNRLGLGTPFVGPEEGSLAESASIPLSFLSSCSPSFEVLPKPDIGVGLFSEALLQSAEENEVSADAISQEKQDASLVADFMAAIMHGESSSDGAAATAPSGATVPRDINDVDEVPAGAAKKEVEGTRVAAALRVPSSEQKVVQPPRLSSPSVGEHVASAAVKQAPRDDGPMAGADTEAPAAASGVTHAEAPVTGPPAGTLDNGDKTEQSDECTSSSTDIEHLAEILNRLKITQLGNEHHRRERTLHREYGFSPSFKPGHAAGPRLPKAVVTAVTMFPAAELGVGLGATRPTVETAAALAEPRARPPASPPSAPIAPAPKTTPTLPLLRESNEYSTEHPPSGEGSYACLSSDFRTPAEIQSESSQNDKGEIEDAVLSSATATVAAEPSVQRRRPSPAQLHKARTASRRPVPPAVPSSRRPVPLKRSIRFSRTTASRLQVIAEVFHGARLLSPTPLTRKTPALGEGEAHGEGSPQKAAVLSLIGLEDNIEQPLEGSPEPKARTYRDAKNDNRGSRPDIAETVGLDSAICSQDTSQTTKPRVRAANVRSEPLRARSPFAMRKHFSEPLHARGSAAVSDKISNRDEERSFYSPFRSSELDSINTSSSSAVGSGGAATVQGTYDTDALMPISIPTLTATSDQDERASCNDPTLSSSLCQSHSRHRIPAYALLPPADSSLDATGTTSETDVHLSVVTTDLSTQHEISCKATELATSPRAVPRVRQRTEAMKQPATAVGDIAAHPQECKTIKSKADLPAKVAGPPRPMPLPRRIKDVLSSNISSVLRSTRDNTAVTECATFAETLTVGTTSATPRISPSTSFPVSPTVTQSTDKLHESGTTWRSRQRDKPTSRDCEDVARGRRVVAEGTATICTSAVAEASSSGSKPKSAKRKEKKATRKNTSLPHFFFGRHCDSEGGNDASSVLSESSGTTDGLRLSVIMAKLGILPSHRFFSSSTTTTETGGSSRETVLPSRHGAGDRGGHFGNDADRASPQRDVIGAGVSSSVVLPRVWPEPSTSFSVVETSDMESIIGDDTCTDALSFDRDVPRRERRDVQRRRNASPARSVTYGAIASPDPEWYSCSSRMSDRAPRLRSRARKTSN</sequence>
<feature type="region of interest" description="Disordered" evidence="1">
    <location>
        <begin position="250"/>
        <end position="294"/>
    </location>
</feature>
<keyword evidence="4" id="KW-1185">Reference proteome</keyword>
<feature type="region of interest" description="Disordered" evidence="1">
    <location>
        <begin position="1462"/>
        <end position="1516"/>
    </location>
</feature>
<feature type="compositionally biased region" description="Basic and acidic residues" evidence="1">
    <location>
        <begin position="1391"/>
        <end position="1408"/>
    </location>
</feature>
<feature type="region of interest" description="Disordered" evidence="1">
    <location>
        <begin position="719"/>
        <end position="747"/>
    </location>
</feature>
<feature type="transmembrane region" description="Helical" evidence="2">
    <location>
        <begin position="32"/>
        <end position="55"/>
    </location>
</feature>
<reference evidence="3" key="1">
    <citation type="journal article" date="2020" name="Cell">
        <title>Large-Scale Comparative Analyses of Tick Genomes Elucidate Their Genetic Diversity and Vector Capacities.</title>
        <authorList>
            <consortium name="Tick Genome and Microbiome Consortium (TIGMIC)"/>
            <person name="Jia N."/>
            <person name="Wang J."/>
            <person name="Shi W."/>
            <person name="Du L."/>
            <person name="Sun Y."/>
            <person name="Zhan W."/>
            <person name="Jiang J.F."/>
            <person name="Wang Q."/>
            <person name="Zhang B."/>
            <person name="Ji P."/>
            <person name="Bell-Sakyi L."/>
            <person name="Cui X.M."/>
            <person name="Yuan T.T."/>
            <person name="Jiang B.G."/>
            <person name="Yang W.F."/>
            <person name="Lam T.T."/>
            <person name="Chang Q.C."/>
            <person name="Ding S.J."/>
            <person name="Wang X.J."/>
            <person name="Zhu J.G."/>
            <person name="Ruan X.D."/>
            <person name="Zhao L."/>
            <person name="Wei J.T."/>
            <person name="Ye R.Z."/>
            <person name="Que T.C."/>
            <person name="Du C.H."/>
            <person name="Zhou Y.H."/>
            <person name="Cheng J.X."/>
            <person name="Dai P.F."/>
            <person name="Guo W.B."/>
            <person name="Han X.H."/>
            <person name="Huang E.J."/>
            <person name="Li L.F."/>
            <person name="Wei W."/>
            <person name="Gao Y.C."/>
            <person name="Liu J.Z."/>
            <person name="Shao H.Z."/>
            <person name="Wang X."/>
            <person name="Wang C.C."/>
            <person name="Yang T.C."/>
            <person name="Huo Q.B."/>
            <person name="Li W."/>
            <person name="Chen H.Y."/>
            <person name="Chen S.E."/>
            <person name="Zhou L.G."/>
            <person name="Ni X.B."/>
            <person name="Tian J.H."/>
            <person name="Sheng Y."/>
            <person name="Liu T."/>
            <person name="Pan Y.S."/>
            <person name="Xia L.Y."/>
            <person name="Li J."/>
            <person name="Zhao F."/>
            <person name="Cao W.C."/>
        </authorList>
    </citation>
    <scope>NUCLEOTIDE SEQUENCE</scope>
    <source>
        <strain evidence="3">Rsan-2018</strain>
    </source>
</reference>
<proteinExistence type="predicted"/>
<evidence type="ECO:0000313" key="4">
    <source>
        <dbReference type="Proteomes" id="UP000821837"/>
    </source>
</evidence>
<feature type="region of interest" description="Disordered" evidence="1">
    <location>
        <begin position="800"/>
        <end position="842"/>
    </location>
</feature>
<feature type="region of interest" description="Disordered" evidence="1">
    <location>
        <begin position="910"/>
        <end position="940"/>
    </location>
</feature>
<organism evidence="3 4">
    <name type="scientific">Rhipicephalus sanguineus</name>
    <name type="common">Brown dog tick</name>
    <name type="synonym">Ixodes sanguineus</name>
    <dbReference type="NCBI Taxonomy" id="34632"/>
    <lineage>
        <taxon>Eukaryota</taxon>
        <taxon>Metazoa</taxon>
        <taxon>Ecdysozoa</taxon>
        <taxon>Arthropoda</taxon>
        <taxon>Chelicerata</taxon>
        <taxon>Arachnida</taxon>
        <taxon>Acari</taxon>
        <taxon>Parasitiformes</taxon>
        <taxon>Ixodida</taxon>
        <taxon>Ixodoidea</taxon>
        <taxon>Ixodidae</taxon>
        <taxon>Rhipicephalinae</taxon>
        <taxon>Rhipicephalus</taxon>
        <taxon>Rhipicephalus</taxon>
    </lineage>
</organism>
<accession>A0A9D4Q5J4</accession>
<feature type="compositionally biased region" description="Basic and acidic residues" evidence="1">
    <location>
        <begin position="1260"/>
        <end position="1272"/>
    </location>
</feature>
<feature type="compositionally biased region" description="Basic residues" evidence="1">
    <location>
        <begin position="811"/>
        <end position="827"/>
    </location>
</feature>
<dbReference type="Proteomes" id="UP000821837">
    <property type="component" value="Unassembled WGS sequence"/>
</dbReference>
<feature type="compositionally biased region" description="Basic residues" evidence="1">
    <location>
        <begin position="1506"/>
        <end position="1516"/>
    </location>
</feature>
<feature type="region of interest" description="Disordered" evidence="1">
    <location>
        <begin position="558"/>
        <end position="639"/>
    </location>
</feature>
<feature type="compositionally biased region" description="Polar residues" evidence="1">
    <location>
        <begin position="110"/>
        <end position="128"/>
    </location>
</feature>
<feature type="compositionally biased region" description="Low complexity" evidence="1">
    <location>
        <begin position="1369"/>
        <end position="1384"/>
    </location>
</feature>
<feature type="compositionally biased region" description="Polar residues" evidence="1">
    <location>
        <begin position="79"/>
        <end position="97"/>
    </location>
</feature>
<feature type="compositionally biased region" description="Polar residues" evidence="1">
    <location>
        <begin position="1066"/>
        <end position="1076"/>
    </location>
</feature>
<dbReference type="EMBL" id="JABSTV010001248">
    <property type="protein sequence ID" value="KAH7968679.1"/>
    <property type="molecule type" value="Genomic_DNA"/>
</dbReference>
<keyword evidence="2" id="KW-0472">Membrane</keyword>
<feature type="compositionally biased region" description="Polar residues" evidence="1">
    <location>
        <begin position="558"/>
        <end position="573"/>
    </location>
</feature>
<feature type="compositionally biased region" description="Basic residues" evidence="1">
    <location>
        <begin position="1303"/>
        <end position="1314"/>
    </location>
</feature>
<reference evidence="3" key="2">
    <citation type="submission" date="2021-09" db="EMBL/GenBank/DDBJ databases">
        <authorList>
            <person name="Jia N."/>
            <person name="Wang J."/>
            <person name="Shi W."/>
            <person name="Du L."/>
            <person name="Sun Y."/>
            <person name="Zhan W."/>
            <person name="Jiang J."/>
            <person name="Wang Q."/>
            <person name="Zhang B."/>
            <person name="Ji P."/>
            <person name="Sakyi L.B."/>
            <person name="Cui X."/>
            <person name="Yuan T."/>
            <person name="Jiang B."/>
            <person name="Yang W."/>
            <person name="Lam T.T.-Y."/>
            <person name="Chang Q."/>
            <person name="Ding S."/>
            <person name="Wang X."/>
            <person name="Zhu J."/>
            <person name="Ruan X."/>
            <person name="Zhao L."/>
            <person name="Wei J."/>
            <person name="Que T."/>
            <person name="Du C."/>
            <person name="Cheng J."/>
            <person name="Dai P."/>
            <person name="Han X."/>
            <person name="Huang E."/>
            <person name="Gao Y."/>
            <person name="Liu J."/>
            <person name="Shao H."/>
            <person name="Ye R."/>
            <person name="Li L."/>
            <person name="Wei W."/>
            <person name="Wang X."/>
            <person name="Wang C."/>
            <person name="Huo Q."/>
            <person name="Li W."/>
            <person name="Guo W."/>
            <person name="Chen H."/>
            <person name="Chen S."/>
            <person name="Zhou L."/>
            <person name="Zhou L."/>
            <person name="Ni X."/>
            <person name="Tian J."/>
            <person name="Zhou Y."/>
            <person name="Sheng Y."/>
            <person name="Liu T."/>
            <person name="Pan Y."/>
            <person name="Xia L."/>
            <person name="Li J."/>
            <person name="Zhao F."/>
            <person name="Cao W."/>
        </authorList>
    </citation>
    <scope>NUCLEOTIDE SEQUENCE</scope>
    <source>
        <strain evidence="3">Rsan-2018</strain>
        <tissue evidence="3">Larvae</tissue>
    </source>
</reference>
<keyword evidence="2" id="KW-1133">Transmembrane helix</keyword>
<name>A0A9D4Q5J4_RHISA</name>
<evidence type="ECO:0000256" key="1">
    <source>
        <dbReference type="SAM" id="MobiDB-lite"/>
    </source>
</evidence>
<dbReference type="VEuPathDB" id="VectorBase:RSAN_037653"/>
<feature type="compositionally biased region" description="Basic and acidic residues" evidence="1">
    <location>
        <begin position="917"/>
        <end position="938"/>
    </location>
</feature>
<evidence type="ECO:0000313" key="3">
    <source>
        <dbReference type="EMBL" id="KAH7968679.1"/>
    </source>
</evidence>
<protein>
    <submittedName>
        <fullName evidence="3">Uncharacterized protein</fullName>
    </submittedName>
</protein>
<feature type="region of interest" description="Disordered" evidence="1">
    <location>
        <begin position="369"/>
        <end position="431"/>
    </location>
</feature>
<feature type="compositionally biased region" description="Low complexity" evidence="1">
    <location>
        <begin position="1293"/>
        <end position="1302"/>
    </location>
</feature>
<feature type="compositionally biased region" description="Pro residues" evidence="1">
    <location>
        <begin position="726"/>
        <end position="738"/>
    </location>
</feature>
<feature type="region of interest" description="Disordered" evidence="1">
    <location>
        <begin position="65"/>
        <end position="191"/>
    </location>
</feature>
<feature type="region of interest" description="Disordered" evidence="1">
    <location>
        <begin position="1226"/>
        <end position="1272"/>
    </location>
</feature>
<feature type="compositionally biased region" description="Polar residues" evidence="1">
    <location>
        <begin position="168"/>
        <end position="191"/>
    </location>
</feature>
<comment type="caution">
    <text evidence="3">The sequence shown here is derived from an EMBL/GenBank/DDBJ whole genome shotgun (WGS) entry which is preliminary data.</text>
</comment>
<feature type="region of interest" description="Disordered" evidence="1">
    <location>
        <begin position="1055"/>
        <end position="1076"/>
    </location>
</feature>
<evidence type="ECO:0000256" key="2">
    <source>
        <dbReference type="SAM" id="Phobius"/>
    </source>
</evidence>
<feature type="region of interest" description="Disordered" evidence="1">
    <location>
        <begin position="873"/>
        <end position="893"/>
    </location>
</feature>
<feature type="region of interest" description="Disordered" evidence="1">
    <location>
        <begin position="321"/>
        <end position="355"/>
    </location>
</feature>
<feature type="region of interest" description="Disordered" evidence="1">
    <location>
        <begin position="1292"/>
        <end position="1316"/>
    </location>
</feature>
<feature type="compositionally biased region" description="Polar residues" evidence="1">
    <location>
        <begin position="147"/>
        <end position="161"/>
    </location>
</feature>
<feature type="compositionally biased region" description="Basic and acidic residues" evidence="1">
    <location>
        <begin position="385"/>
        <end position="425"/>
    </location>
</feature>